<dbReference type="RefSeq" id="WP_203920984.1">
    <property type="nucleotide sequence ID" value="NZ_BONZ01000055.1"/>
</dbReference>
<sequence length="157" mass="17634">MRIFGAWQGRFGRRVSALAVAAVAAAGLGVLVAPSPASAEPAYYLYQTPQGVVGPCGSALSIGAYYGYATFSSPYFYQNTPTEVWWETPDDQVWEHDEQGFSSADVYKACSNYQYTYRYYGANKVHRTVTTRYHCIDDELSCLYWGTTYSAWTASWW</sequence>
<dbReference type="AlphaFoldDB" id="A0A8J3QX49"/>
<name>A0A8J3QX49_9ACTN</name>
<comment type="caution">
    <text evidence="2">The sequence shown here is derived from an EMBL/GenBank/DDBJ whole genome shotgun (WGS) entry which is preliminary data.</text>
</comment>
<evidence type="ECO:0000256" key="1">
    <source>
        <dbReference type="SAM" id="SignalP"/>
    </source>
</evidence>
<accession>A0A8J3QX49</accession>
<evidence type="ECO:0000313" key="2">
    <source>
        <dbReference type="EMBL" id="GIH17423.1"/>
    </source>
</evidence>
<organism evidence="2 3">
    <name type="scientific">Rugosimonospora africana</name>
    <dbReference type="NCBI Taxonomy" id="556532"/>
    <lineage>
        <taxon>Bacteria</taxon>
        <taxon>Bacillati</taxon>
        <taxon>Actinomycetota</taxon>
        <taxon>Actinomycetes</taxon>
        <taxon>Micromonosporales</taxon>
        <taxon>Micromonosporaceae</taxon>
        <taxon>Rugosimonospora</taxon>
    </lineage>
</organism>
<reference evidence="2" key="1">
    <citation type="submission" date="2021-01" db="EMBL/GenBank/DDBJ databases">
        <title>Whole genome shotgun sequence of Rugosimonospora africana NBRC 104875.</title>
        <authorList>
            <person name="Komaki H."/>
            <person name="Tamura T."/>
        </authorList>
    </citation>
    <scope>NUCLEOTIDE SEQUENCE</scope>
    <source>
        <strain evidence="2">NBRC 104875</strain>
    </source>
</reference>
<dbReference type="EMBL" id="BONZ01000055">
    <property type="protein sequence ID" value="GIH17423.1"/>
    <property type="molecule type" value="Genomic_DNA"/>
</dbReference>
<gene>
    <name evidence="2" type="ORF">Raf01_55950</name>
</gene>
<keyword evidence="1" id="KW-0732">Signal</keyword>
<keyword evidence="3" id="KW-1185">Reference proteome</keyword>
<dbReference type="Proteomes" id="UP000642748">
    <property type="component" value="Unassembled WGS sequence"/>
</dbReference>
<evidence type="ECO:0000313" key="3">
    <source>
        <dbReference type="Proteomes" id="UP000642748"/>
    </source>
</evidence>
<feature type="signal peptide" evidence="1">
    <location>
        <begin position="1"/>
        <end position="39"/>
    </location>
</feature>
<feature type="chain" id="PRO_5035303133" description="Secreted protein" evidence="1">
    <location>
        <begin position="40"/>
        <end position="157"/>
    </location>
</feature>
<protein>
    <recommendedName>
        <fullName evidence="4">Secreted protein</fullName>
    </recommendedName>
</protein>
<proteinExistence type="predicted"/>
<evidence type="ECO:0008006" key="4">
    <source>
        <dbReference type="Google" id="ProtNLM"/>
    </source>
</evidence>